<keyword evidence="2" id="KW-1185">Reference proteome</keyword>
<dbReference type="Proteomes" id="UP001225873">
    <property type="component" value="Unassembled WGS sequence"/>
</dbReference>
<dbReference type="RefSeq" id="WP_290214172.1">
    <property type="nucleotide sequence ID" value="NZ_JASDCQ010000001.1"/>
</dbReference>
<reference evidence="1 2" key="1">
    <citation type="submission" date="2023-03" db="EMBL/GenBank/DDBJ databases">
        <authorList>
            <person name="Uniacke-Lowe S."/>
            <person name="Ross P."/>
            <person name="Hill C."/>
        </authorList>
    </citation>
    <scope>NUCLEOTIDE SEQUENCE [LARGE SCALE GENOMIC DNA]</scope>
    <source>
        <strain evidence="1 2">APC 4016</strain>
    </source>
</reference>
<dbReference type="EMBL" id="JASDCQ010000001">
    <property type="protein sequence ID" value="MDN3425952.1"/>
    <property type="molecule type" value="Genomic_DNA"/>
</dbReference>
<organism evidence="1 2">
    <name type="scientific">Planococcus notacanthi</name>
    <dbReference type="NCBI Taxonomy" id="3035188"/>
    <lineage>
        <taxon>Bacteria</taxon>
        <taxon>Bacillati</taxon>
        <taxon>Bacillota</taxon>
        <taxon>Bacilli</taxon>
        <taxon>Bacillales</taxon>
        <taxon>Caryophanaceae</taxon>
        <taxon>Planococcus</taxon>
    </lineage>
</organism>
<evidence type="ECO:0000313" key="1">
    <source>
        <dbReference type="EMBL" id="MDN3425952.1"/>
    </source>
</evidence>
<comment type="caution">
    <text evidence="1">The sequence shown here is derived from an EMBL/GenBank/DDBJ whole genome shotgun (WGS) entry which is preliminary data.</text>
</comment>
<protein>
    <submittedName>
        <fullName evidence="1">Uncharacterized protein</fullName>
    </submittedName>
</protein>
<dbReference type="InterPro" id="IPR020908">
    <property type="entry name" value="UPF0738"/>
</dbReference>
<accession>A0ABT7ZGY2</accession>
<evidence type="ECO:0000313" key="2">
    <source>
        <dbReference type="Proteomes" id="UP001225873"/>
    </source>
</evidence>
<dbReference type="Pfam" id="PF19785">
    <property type="entry name" value="UPF0738"/>
    <property type="match status" value="1"/>
</dbReference>
<gene>
    <name evidence="1" type="ORF">QMA01_01500</name>
</gene>
<proteinExistence type="predicted"/>
<name>A0ABT7ZGY2_9BACL</name>
<sequence length="131" mass="14978">MNLHKLVAVSRTEITDNEIEFIIEETEPVEAIEASGQMLTDSDNQAFVYLLDTGTDYIYVQFDIHTWPALTKALQFKNVPLLTWGKQVMPLANFHDELWMLVENIEGNDNYGEAFRIAVEQAFHEALASRS</sequence>